<evidence type="ECO:0000256" key="4">
    <source>
        <dbReference type="ARBA" id="ARBA00022741"/>
    </source>
</evidence>
<evidence type="ECO:0000256" key="7">
    <source>
        <dbReference type="ARBA" id="ARBA00022840"/>
    </source>
</evidence>
<feature type="compositionally biased region" description="Polar residues" evidence="10">
    <location>
        <begin position="839"/>
        <end position="859"/>
    </location>
</feature>
<keyword evidence="3" id="KW-0808">Transferase</keyword>
<evidence type="ECO:0000256" key="11">
    <source>
        <dbReference type="SAM" id="Phobius"/>
    </source>
</evidence>
<feature type="compositionally biased region" description="Basic residues" evidence="10">
    <location>
        <begin position="784"/>
        <end position="794"/>
    </location>
</feature>
<evidence type="ECO:0000256" key="9">
    <source>
        <dbReference type="PROSITE-ProRule" id="PRU10141"/>
    </source>
</evidence>
<dbReference type="InterPro" id="IPR017441">
    <property type="entry name" value="Protein_kinase_ATP_BS"/>
</dbReference>
<dbReference type="Gene3D" id="3.30.200.20">
    <property type="entry name" value="Phosphorylase Kinase, domain 1"/>
    <property type="match status" value="1"/>
</dbReference>
<feature type="compositionally biased region" description="Low complexity" evidence="10">
    <location>
        <begin position="795"/>
        <end position="811"/>
    </location>
</feature>
<dbReference type="Pfam" id="PF00069">
    <property type="entry name" value="Pkinase"/>
    <property type="match status" value="1"/>
</dbReference>
<evidence type="ECO:0000256" key="8">
    <source>
        <dbReference type="ARBA" id="ARBA00024334"/>
    </source>
</evidence>
<dbReference type="InterPro" id="IPR011009">
    <property type="entry name" value="Kinase-like_dom_sf"/>
</dbReference>
<dbReference type="GO" id="GO:0005509">
    <property type="term" value="F:calcium ion binding"/>
    <property type="evidence" value="ECO:0007669"/>
    <property type="project" value="InterPro"/>
</dbReference>
<organism evidence="14">
    <name type="scientific">Spumella elongata</name>
    <dbReference type="NCBI Taxonomy" id="89044"/>
    <lineage>
        <taxon>Eukaryota</taxon>
        <taxon>Sar</taxon>
        <taxon>Stramenopiles</taxon>
        <taxon>Ochrophyta</taxon>
        <taxon>Chrysophyceae</taxon>
        <taxon>Chromulinales</taxon>
        <taxon>Chromulinaceae</taxon>
        <taxon>Spumella</taxon>
    </lineage>
</organism>
<dbReference type="GO" id="GO:0004674">
    <property type="term" value="F:protein serine/threonine kinase activity"/>
    <property type="evidence" value="ECO:0007669"/>
    <property type="project" value="UniProtKB-KW"/>
</dbReference>
<keyword evidence="4 9" id="KW-0547">Nucleotide-binding</keyword>
<evidence type="ECO:0008006" key="15">
    <source>
        <dbReference type="Google" id="ProtNLM"/>
    </source>
</evidence>
<dbReference type="InterPro" id="IPR008271">
    <property type="entry name" value="Ser/Thr_kinase_AS"/>
</dbReference>
<evidence type="ECO:0000313" key="14">
    <source>
        <dbReference type="EMBL" id="CAE0300817.1"/>
    </source>
</evidence>
<feature type="compositionally biased region" description="Polar residues" evidence="10">
    <location>
        <begin position="753"/>
        <end position="772"/>
    </location>
</feature>
<evidence type="ECO:0000256" key="1">
    <source>
        <dbReference type="ARBA" id="ARBA00001946"/>
    </source>
</evidence>
<keyword evidence="5" id="KW-0418">Kinase</keyword>
<dbReference type="Pfam" id="PF13202">
    <property type="entry name" value="EF-hand_5"/>
    <property type="match status" value="1"/>
</dbReference>
<keyword evidence="11" id="KW-1133">Transmembrane helix</keyword>
<reference evidence="14" key="1">
    <citation type="submission" date="2021-01" db="EMBL/GenBank/DDBJ databases">
        <authorList>
            <person name="Corre E."/>
            <person name="Pelletier E."/>
            <person name="Niang G."/>
            <person name="Scheremetjew M."/>
            <person name="Finn R."/>
            <person name="Kale V."/>
            <person name="Holt S."/>
            <person name="Cochrane G."/>
            <person name="Meng A."/>
            <person name="Brown T."/>
            <person name="Cohen L."/>
        </authorList>
    </citation>
    <scope>NUCLEOTIDE SEQUENCE</scope>
    <source>
        <strain evidence="14">CCAP 955/1</strain>
    </source>
</reference>
<feature type="compositionally biased region" description="Low complexity" evidence="10">
    <location>
        <begin position="542"/>
        <end position="562"/>
    </location>
</feature>
<feature type="binding site" evidence="9">
    <location>
        <position position="94"/>
    </location>
    <ligand>
        <name>ATP</name>
        <dbReference type="ChEBI" id="CHEBI:30616"/>
    </ligand>
</feature>
<dbReference type="PROSITE" id="PS50222">
    <property type="entry name" value="EF_HAND_2"/>
    <property type="match status" value="3"/>
</dbReference>
<dbReference type="CDD" id="cd00051">
    <property type="entry name" value="EFh"/>
    <property type="match status" value="1"/>
</dbReference>
<dbReference type="PROSITE" id="PS50011">
    <property type="entry name" value="PROTEIN_KINASE_DOM"/>
    <property type="match status" value="1"/>
</dbReference>
<comment type="cofactor">
    <cofactor evidence="1">
        <name>Mg(2+)</name>
        <dbReference type="ChEBI" id="CHEBI:18420"/>
    </cofactor>
</comment>
<dbReference type="PANTHER" id="PTHR24349">
    <property type="entry name" value="SERINE/THREONINE-PROTEIN KINASE"/>
    <property type="match status" value="1"/>
</dbReference>
<keyword evidence="7 9" id="KW-0067">ATP-binding</keyword>
<dbReference type="PROSITE" id="PS00018">
    <property type="entry name" value="EF_HAND_1"/>
    <property type="match status" value="2"/>
</dbReference>
<dbReference type="PROSITE" id="PS00108">
    <property type="entry name" value="PROTEIN_KINASE_ST"/>
    <property type="match status" value="1"/>
</dbReference>
<dbReference type="Gene3D" id="1.10.510.10">
    <property type="entry name" value="Transferase(Phosphotransferase) domain 1"/>
    <property type="match status" value="1"/>
</dbReference>
<dbReference type="GO" id="GO:0005524">
    <property type="term" value="F:ATP binding"/>
    <property type="evidence" value="ECO:0007669"/>
    <property type="project" value="UniProtKB-UniRule"/>
</dbReference>
<keyword evidence="11" id="KW-0812">Transmembrane</keyword>
<protein>
    <recommendedName>
        <fullName evidence="15">Calmodulin</fullName>
    </recommendedName>
</protein>
<evidence type="ECO:0000259" key="12">
    <source>
        <dbReference type="PROSITE" id="PS50011"/>
    </source>
</evidence>
<keyword evidence="6" id="KW-0106">Calcium</keyword>
<gene>
    <name evidence="14" type="ORF">SELO1098_LOCUS29673</name>
</gene>
<keyword evidence="2" id="KW-0723">Serine/threonine-protein kinase</keyword>
<dbReference type="InterPro" id="IPR018247">
    <property type="entry name" value="EF_Hand_1_Ca_BS"/>
</dbReference>
<dbReference type="InterPro" id="IPR000719">
    <property type="entry name" value="Prot_kinase_dom"/>
</dbReference>
<evidence type="ECO:0000259" key="13">
    <source>
        <dbReference type="PROSITE" id="PS50222"/>
    </source>
</evidence>
<dbReference type="SMART" id="SM00220">
    <property type="entry name" value="S_TKc"/>
    <property type="match status" value="1"/>
</dbReference>
<dbReference type="SMART" id="SM00054">
    <property type="entry name" value="EFh"/>
    <property type="match status" value="4"/>
</dbReference>
<feature type="region of interest" description="Disordered" evidence="10">
    <location>
        <begin position="642"/>
        <end position="661"/>
    </location>
</feature>
<feature type="region of interest" description="Disordered" evidence="10">
    <location>
        <begin position="705"/>
        <end position="727"/>
    </location>
</feature>
<feature type="region of interest" description="Disordered" evidence="10">
    <location>
        <begin position="826"/>
        <end position="865"/>
    </location>
</feature>
<dbReference type="Pfam" id="PF13499">
    <property type="entry name" value="EF-hand_7"/>
    <property type="match status" value="1"/>
</dbReference>
<dbReference type="Gene3D" id="1.10.238.10">
    <property type="entry name" value="EF-hand"/>
    <property type="match status" value="2"/>
</dbReference>
<feature type="transmembrane region" description="Helical" evidence="11">
    <location>
        <begin position="6"/>
        <end position="26"/>
    </location>
</feature>
<feature type="region of interest" description="Disordered" evidence="10">
    <location>
        <begin position="537"/>
        <end position="562"/>
    </location>
</feature>
<dbReference type="SUPFAM" id="SSF47473">
    <property type="entry name" value="EF-hand"/>
    <property type="match status" value="1"/>
</dbReference>
<proteinExistence type="inferred from homology"/>
<sequence>MDAMIGVVVLIVCLIVGFALVLWLIVYRKRIFNRKKGTVAKIKPAFSLGGNFVEDLTVPIETKYEVTTNVLGSGSSAQVVIGENRRSKRKYAIKVIDLSRHEVAWRYEREKNFLRDIDHTNVVRLYEVYSAPSALYFVMELCTGGHLGQVLRASPEGRLDEDVAMEFIKQLTRAISHCHHHGICHRDVKLQNILLESSSNEAQIKLVDFGNGARFRNNLPLTKVVGTTYTAAPEVFKECYDERCDVWSLGVVTYILLSGRRPFEKMEVPISRPTAGNKGTTVTRKEESVVASILLGKYHFNHEVWDEISNDAINFIKHCFVMDYTRRNSAQTMLEHPWLLDSTELFPHHDGIRKLSFNSTDTLRKTLGRELNSPFSGIRHISMLAVAFARPTDKVQMLRKVFQEIDYDGSGTIERGEFMTAMKLINPDLTLFQANTLFERIDQDENHCISFIEFLAATLDPREVDLREIKQAFRLIDRENKGYISREDVWRILGTTRVEEFEQIHDTRTTSNNNSHSQSHHGDAQPQIVGNAALAATHPHNTNHSPSPVPTNTTNNNNNHHSTANAALQLGTALSAVVGRTLSANNSGRTQPSSDDVTDQRNRKLELRIDDIMEQADLNNDGVISYNEFLYAISGGDLSHSIISGGPHSHHGSHSPQPQDNSHLLLENLRIAPPILPLDQQHDGSFVASLKKRISEGNVLFLNNNHQREKSFPAPRTKPTPSSLHSRSWYNPFPRSFSLLRKANINGGKYSAGGQSSNSVHPTATHPGNTSAAWIEESMNSYSHHSHHSHHSQPSHHSQQGQQGQQGHTSQLADFSKGIAEIFHRRHSSHSSISPSLHAQQAQPNGPNSANNATTNDRSGSLLGAVPSNGKDISIVSHFVQPELSLPNHIDNNLNNTTNNTNNINNALPARHTSLVEDIETGHEVLQKLNAIQHQAALSHSSKGPSWIERPTPPGSFLVDRFSTGLLANTNSLLSHTAAGGLLSSWSGKQKPKASDGANTDVDIEAVIAKLEIGDRSRHSDLRMNYDDPGVLILSDKTKPMQENNTSTSANAGTTLIRKASRSPRSFHAPQTHTGAHAVHTVHAVRELDSAEYSAVEYGSGKQLSDRALVDLEAGNDSQGNVCSY</sequence>
<dbReference type="InterPro" id="IPR050205">
    <property type="entry name" value="CDPK_Ser/Thr_kinases"/>
</dbReference>
<evidence type="ECO:0000256" key="6">
    <source>
        <dbReference type="ARBA" id="ARBA00022837"/>
    </source>
</evidence>
<dbReference type="EMBL" id="HBIC01057887">
    <property type="protein sequence ID" value="CAE0300817.1"/>
    <property type="molecule type" value="Transcribed_RNA"/>
</dbReference>
<evidence type="ECO:0000256" key="2">
    <source>
        <dbReference type="ARBA" id="ARBA00022527"/>
    </source>
</evidence>
<accession>A0A7S3HPA8</accession>
<evidence type="ECO:0000256" key="3">
    <source>
        <dbReference type="ARBA" id="ARBA00022679"/>
    </source>
</evidence>
<evidence type="ECO:0000256" key="10">
    <source>
        <dbReference type="SAM" id="MobiDB-lite"/>
    </source>
</evidence>
<dbReference type="PROSITE" id="PS00107">
    <property type="entry name" value="PROTEIN_KINASE_ATP"/>
    <property type="match status" value="1"/>
</dbReference>
<name>A0A7S3HPA8_9STRA</name>
<keyword evidence="11" id="KW-0472">Membrane</keyword>
<comment type="similarity">
    <text evidence="8">Belongs to the protein kinase superfamily. Ser/Thr protein kinase family. CDPK subfamily.</text>
</comment>
<feature type="domain" description="EF-hand" evidence="13">
    <location>
        <begin position="393"/>
        <end position="428"/>
    </location>
</feature>
<feature type="domain" description="EF-hand" evidence="13">
    <location>
        <begin position="464"/>
        <end position="499"/>
    </location>
</feature>
<evidence type="ECO:0000256" key="5">
    <source>
        <dbReference type="ARBA" id="ARBA00022777"/>
    </source>
</evidence>
<dbReference type="AlphaFoldDB" id="A0A7S3HPA8"/>
<feature type="domain" description="Protein kinase" evidence="12">
    <location>
        <begin position="65"/>
        <end position="339"/>
    </location>
</feature>
<dbReference type="InterPro" id="IPR002048">
    <property type="entry name" value="EF_hand_dom"/>
</dbReference>
<feature type="domain" description="EF-hand" evidence="13">
    <location>
        <begin position="604"/>
        <end position="639"/>
    </location>
</feature>
<dbReference type="SUPFAM" id="SSF56112">
    <property type="entry name" value="Protein kinase-like (PK-like)"/>
    <property type="match status" value="1"/>
</dbReference>
<dbReference type="InterPro" id="IPR011992">
    <property type="entry name" value="EF-hand-dom_pair"/>
</dbReference>
<feature type="region of interest" description="Disordered" evidence="10">
    <location>
        <begin position="748"/>
        <end position="811"/>
    </location>
</feature>